<dbReference type="Proteomes" id="UP000724672">
    <property type="component" value="Unassembled WGS sequence"/>
</dbReference>
<feature type="transmembrane region" description="Helical" evidence="1">
    <location>
        <begin position="74"/>
        <end position="91"/>
    </location>
</feature>
<comment type="caution">
    <text evidence="2">The sequence shown here is derived from an EMBL/GenBank/DDBJ whole genome shotgun (WGS) entry which is preliminary data.</text>
</comment>
<proteinExistence type="predicted"/>
<keyword evidence="1" id="KW-0812">Transmembrane</keyword>
<evidence type="ECO:0000313" key="3">
    <source>
        <dbReference type="Proteomes" id="UP000724672"/>
    </source>
</evidence>
<keyword evidence="1" id="KW-0472">Membrane</keyword>
<keyword evidence="3" id="KW-1185">Reference proteome</keyword>
<sequence>MKILAIVFIGMVIMKLWMNFAGYVGEMFKLGDILVRLGQKIRGLCMKKIKFRDLIEAFIFAILGVSLVTYTEDPVMAIIFSIPIIIVYYLMKNIWINKR</sequence>
<accession>A0A942UXW1</accession>
<keyword evidence="1" id="KW-1133">Transmembrane helix</keyword>
<reference evidence="2" key="1">
    <citation type="submission" date="2019-12" db="EMBL/GenBank/DDBJ databases">
        <title>Clostridiaceae gen. nov. sp. nov., isolated from sediment in Xinjiang, China.</title>
        <authorList>
            <person name="Zhang R."/>
        </authorList>
    </citation>
    <scope>NUCLEOTIDE SEQUENCE</scope>
    <source>
        <strain evidence="2">D2Q-11</strain>
    </source>
</reference>
<name>A0A942UXW1_9FIRM</name>
<protein>
    <submittedName>
        <fullName evidence="2">Uncharacterized protein</fullName>
    </submittedName>
</protein>
<evidence type="ECO:0000256" key="1">
    <source>
        <dbReference type="SAM" id="Phobius"/>
    </source>
</evidence>
<feature type="transmembrane region" description="Helical" evidence="1">
    <location>
        <begin position="6"/>
        <end position="28"/>
    </location>
</feature>
<dbReference type="AlphaFoldDB" id="A0A942UXW1"/>
<dbReference type="EMBL" id="WSFT01000053">
    <property type="protein sequence ID" value="MBS4539605.1"/>
    <property type="molecule type" value="Genomic_DNA"/>
</dbReference>
<feature type="transmembrane region" description="Helical" evidence="1">
    <location>
        <begin position="49"/>
        <end position="68"/>
    </location>
</feature>
<dbReference type="RefSeq" id="WP_203367528.1">
    <property type="nucleotide sequence ID" value="NZ_WSFT01000053.1"/>
</dbReference>
<evidence type="ECO:0000313" key="2">
    <source>
        <dbReference type="EMBL" id="MBS4539605.1"/>
    </source>
</evidence>
<organism evidence="2 3">
    <name type="scientific">Anaeromonas frigoriresistens</name>
    <dbReference type="NCBI Taxonomy" id="2683708"/>
    <lineage>
        <taxon>Bacteria</taxon>
        <taxon>Bacillati</taxon>
        <taxon>Bacillota</taxon>
        <taxon>Tissierellia</taxon>
        <taxon>Tissierellales</taxon>
        <taxon>Thermohalobacteraceae</taxon>
        <taxon>Anaeromonas</taxon>
    </lineage>
</organism>
<gene>
    <name evidence="2" type="ORF">GOQ27_14115</name>
</gene>